<name>A0ABP9IZA0_9ACTN</name>
<feature type="coiled-coil region" evidence="1">
    <location>
        <begin position="186"/>
        <end position="218"/>
    </location>
</feature>
<evidence type="ECO:0000256" key="1">
    <source>
        <dbReference type="SAM" id="Coils"/>
    </source>
</evidence>
<sequence length="352" mass="38160">MAPIVPADESQSEPVAIEVGASEVCESAEVIACMEAVTSAGIALARAVTALRAAARDVGVDTYAASRHRLTGVCAAVSQNTDRRIPGPDIYDPFWDDPVGRYLIQVNYHLAGLRGVKTSRLWGVVEASREDHAHQDGEYTLNEAHIAEAIVRFDPGVDYDRFCAYMHVMRVHGTERNYAEACEPSLRTEREAAERAEREAAMQKLEADREARARAQEARAAAAERKARTGQAAQAGAVKRKDVFYVVTGTDRVTGKPGVKFGISNGDGEVRLSRHARDGYNTRHRLFTGLPEGVAREAETGMLARLKGAGHRPLHGREYYPQAALGLILDSLDGDLTPAADAVDKEVKALTG</sequence>
<dbReference type="EMBL" id="BAABIV010000044">
    <property type="protein sequence ID" value="GAA5015189.1"/>
    <property type="molecule type" value="Genomic_DNA"/>
</dbReference>
<evidence type="ECO:0008006" key="4">
    <source>
        <dbReference type="Google" id="ProtNLM"/>
    </source>
</evidence>
<dbReference type="Proteomes" id="UP001500610">
    <property type="component" value="Unassembled WGS sequence"/>
</dbReference>
<comment type="caution">
    <text evidence="2">The sequence shown here is derived from an EMBL/GenBank/DDBJ whole genome shotgun (WGS) entry which is preliminary data.</text>
</comment>
<organism evidence="2 3">
    <name type="scientific">Streptomyces hyderabadensis</name>
    <dbReference type="NCBI Taxonomy" id="598549"/>
    <lineage>
        <taxon>Bacteria</taxon>
        <taxon>Bacillati</taxon>
        <taxon>Actinomycetota</taxon>
        <taxon>Actinomycetes</taxon>
        <taxon>Kitasatosporales</taxon>
        <taxon>Streptomycetaceae</taxon>
        <taxon>Streptomyces</taxon>
    </lineage>
</organism>
<evidence type="ECO:0000313" key="2">
    <source>
        <dbReference type="EMBL" id="GAA5015189.1"/>
    </source>
</evidence>
<protein>
    <recommendedName>
        <fullName evidence="4">GIY-YIG nuclease family protein</fullName>
    </recommendedName>
</protein>
<gene>
    <name evidence="2" type="ORF">GCM10023257_74560</name>
</gene>
<reference evidence="3" key="1">
    <citation type="journal article" date="2019" name="Int. J. Syst. Evol. Microbiol.">
        <title>The Global Catalogue of Microorganisms (GCM) 10K type strain sequencing project: providing services to taxonomists for standard genome sequencing and annotation.</title>
        <authorList>
            <consortium name="The Broad Institute Genomics Platform"/>
            <consortium name="The Broad Institute Genome Sequencing Center for Infectious Disease"/>
            <person name="Wu L."/>
            <person name="Ma J."/>
        </authorList>
    </citation>
    <scope>NUCLEOTIDE SEQUENCE [LARGE SCALE GENOMIC DNA]</scope>
    <source>
        <strain evidence="3">JCM 17657</strain>
    </source>
</reference>
<keyword evidence="3" id="KW-1185">Reference proteome</keyword>
<accession>A0ABP9IZA0</accession>
<proteinExistence type="predicted"/>
<keyword evidence="1" id="KW-0175">Coiled coil</keyword>
<evidence type="ECO:0000313" key="3">
    <source>
        <dbReference type="Proteomes" id="UP001500610"/>
    </source>
</evidence>